<name>G9AA48_SINF1</name>
<dbReference type="PATRIC" id="fig|380.5.peg.145"/>
<dbReference type="RefSeq" id="WP_014327165.1">
    <property type="nucleotide sequence ID" value="NC_016812.1"/>
</dbReference>
<dbReference type="EMBL" id="HE616890">
    <property type="protein sequence ID" value="CCE94639.1"/>
    <property type="molecule type" value="Genomic_DNA"/>
</dbReference>
<dbReference type="KEGG" id="sfh:SFHH103_00135"/>
<accession>G9AA48</accession>
<evidence type="ECO:0000313" key="1">
    <source>
        <dbReference type="EMBL" id="CCE94639.1"/>
    </source>
</evidence>
<sequence>MAVLTNTFTTNQAVGNREDLSDVVSRITPEDTPIYSLIEKGKCVSVHPEWETDELAAPGENIREEGEEYTFGAITPPTRLGNYTQIMRKDWIISATQEVVSEAGNVQKRKYQKLKKGVEIRKDVEYAIVDTNASVGGATREFGSLNTWITSNVSRGAGGSNGGFNSGTGLTVAPTNGTQRAFTKTILDTVMQSGYQSGANFRHVSVSPYVKSVFVTFMSDSNVAPFRYAVSKGGERNTIIATADYYEGPFGTVMIHPNRVQAASAGVARNAFFIDTDMLSFLWLRKIQEDKDVAKTGDADKGVIIGEGTLKVHNEKGLGVAADLFGLTAAS</sequence>
<organism evidence="1 2">
    <name type="scientific">Sinorhizobium fredii (strain HH103)</name>
    <dbReference type="NCBI Taxonomy" id="1117943"/>
    <lineage>
        <taxon>Bacteria</taxon>
        <taxon>Pseudomonadati</taxon>
        <taxon>Pseudomonadota</taxon>
        <taxon>Alphaproteobacteria</taxon>
        <taxon>Hyphomicrobiales</taxon>
        <taxon>Rhizobiaceae</taxon>
        <taxon>Sinorhizobium/Ensifer group</taxon>
        <taxon>Sinorhizobium</taxon>
    </lineage>
</organism>
<dbReference type="Pfam" id="PF17236">
    <property type="entry name" value="SU10_MCP"/>
    <property type="match status" value="1"/>
</dbReference>
<protein>
    <submittedName>
        <fullName evidence="1">Phage-related protein</fullName>
    </submittedName>
</protein>
<dbReference type="InterPro" id="IPR035198">
    <property type="entry name" value="SU10_MCP"/>
</dbReference>
<dbReference type="Proteomes" id="UP000007735">
    <property type="component" value="Chromosome"/>
</dbReference>
<gene>
    <name evidence="1" type="ordered locus">SFHH103_00135</name>
</gene>
<dbReference type="eggNOG" id="ENOG502ZCIH">
    <property type="taxonomic scope" value="Bacteria"/>
</dbReference>
<dbReference type="HOGENOM" id="CLU_073270_0_0_5"/>
<evidence type="ECO:0000313" key="2">
    <source>
        <dbReference type="Proteomes" id="UP000007735"/>
    </source>
</evidence>
<dbReference type="AlphaFoldDB" id="G9AA48"/>
<proteinExistence type="predicted"/>
<reference evidence="1 2" key="1">
    <citation type="journal article" date="2012" name="J. Bacteriol.">
        <title>Genome sequence of the soybean symbiont Sinorhizobium fredii HH103.</title>
        <authorList>
            <person name="Weidner S."/>
            <person name="Becker A."/>
            <person name="Bonilla I."/>
            <person name="Jaenicke S."/>
            <person name="Lloret J."/>
            <person name="Margaret I."/>
            <person name="Puhler A."/>
            <person name="Ruiz-Sainz J.E."/>
            <person name="Schneiker-Bekel S."/>
            <person name="Szczepanowski R."/>
            <person name="Vinardell J.M."/>
            <person name="Zehner S."/>
            <person name="Gottfert M."/>
        </authorList>
    </citation>
    <scope>NUCLEOTIDE SEQUENCE [LARGE SCALE GENOMIC DNA]</scope>
    <source>
        <strain evidence="1 2">HH103</strain>
    </source>
</reference>
<dbReference type="STRING" id="1117943.SFHH103_00135"/>